<name>A0A1E5QG24_9CYAN</name>
<evidence type="ECO:0000313" key="1">
    <source>
        <dbReference type="EMBL" id="OEJ73609.1"/>
    </source>
</evidence>
<dbReference type="RefSeq" id="WP_069968775.1">
    <property type="nucleotide sequence ID" value="NZ_CM124774.1"/>
</dbReference>
<accession>A0A1E5QG24</accession>
<protein>
    <submittedName>
        <fullName evidence="1">Uncharacterized protein</fullName>
    </submittedName>
</protein>
<dbReference type="STRING" id="1781255.BH720_18870"/>
<gene>
    <name evidence="1" type="ORF">BH720_18870</name>
</gene>
<sequence>MARYTCFFTVALPIDNLRQSLVEILESCNFDMIYDTGDYMMAREVPGQVPFAKLVTVELLIDKTKATPTELQMNLVMKNEELPLQLNNHCRQMFDLVSHAIAETHHWQVIESVAG</sequence>
<dbReference type="OrthoDB" id="531045at2"/>
<organism evidence="1">
    <name type="scientific">Desertifilum tharense IPPAS B-1220</name>
    <dbReference type="NCBI Taxonomy" id="1781255"/>
    <lineage>
        <taxon>Bacteria</taxon>
        <taxon>Bacillati</taxon>
        <taxon>Cyanobacteriota</taxon>
        <taxon>Cyanophyceae</taxon>
        <taxon>Desertifilales</taxon>
        <taxon>Desertifilaceae</taxon>
        <taxon>Desertifilum</taxon>
    </lineage>
</organism>
<dbReference type="EMBL" id="MJGC01000084">
    <property type="protein sequence ID" value="OEJ73609.1"/>
    <property type="molecule type" value="Genomic_DNA"/>
</dbReference>
<dbReference type="AlphaFoldDB" id="A0A1E5QG24"/>
<comment type="caution">
    <text evidence="1">The sequence shown here is derived from an EMBL/GenBank/DDBJ whole genome shotgun (WGS) entry which is preliminary data.</text>
</comment>
<reference evidence="1" key="1">
    <citation type="submission" date="2016-09" db="EMBL/GenBank/DDBJ databases">
        <title>Draft genome of thermotolerant cyanobacterium Desertifilum sp. strain IPPAS B-1220.</title>
        <authorList>
            <person name="Sinetova M.A."/>
            <person name="Bolakhan K."/>
            <person name="Zayadan B.K."/>
            <person name="Mironov K.S."/>
            <person name="Ustinova V."/>
            <person name="Kupriyanova E.V."/>
            <person name="Sidorov R.A."/>
            <person name="Skrypnik A.N."/>
            <person name="Gogoleva N.E."/>
            <person name="Gogolev Y.V."/>
            <person name="Los D.A."/>
        </authorList>
    </citation>
    <scope>NUCLEOTIDE SEQUENCE [LARGE SCALE GENOMIC DNA]</scope>
    <source>
        <strain evidence="1">IPPAS B-1220</strain>
    </source>
</reference>
<proteinExistence type="predicted"/>